<dbReference type="RefSeq" id="WP_090027335.1">
    <property type="nucleotide sequence ID" value="NZ_FNEB01000002.1"/>
</dbReference>
<dbReference type="STRING" id="490829.SAMN05421850_102139"/>
<dbReference type="AlphaFoldDB" id="A0A1G8JGY8"/>
<gene>
    <name evidence="1" type="ORF">SAMN05421850_102139</name>
</gene>
<name>A0A1G8JGY8_9RHOB</name>
<reference evidence="1 2" key="1">
    <citation type="submission" date="2016-10" db="EMBL/GenBank/DDBJ databases">
        <authorList>
            <person name="de Groot N.N."/>
        </authorList>
    </citation>
    <scope>NUCLEOTIDE SEQUENCE [LARGE SCALE GENOMIC DNA]</scope>
    <source>
        <strain evidence="1 2">DSM 28010</strain>
    </source>
</reference>
<accession>A0A1G8JGY8</accession>
<evidence type="ECO:0000313" key="1">
    <source>
        <dbReference type="EMBL" id="SDI30351.1"/>
    </source>
</evidence>
<dbReference type="Proteomes" id="UP000199340">
    <property type="component" value="Unassembled WGS sequence"/>
</dbReference>
<keyword evidence="2" id="KW-1185">Reference proteome</keyword>
<dbReference type="EMBL" id="FNEB01000002">
    <property type="protein sequence ID" value="SDI30351.1"/>
    <property type="molecule type" value="Genomic_DNA"/>
</dbReference>
<protein>
    <submittedName>
        <fullName evidence="1">Uncharacterized protein</fullName>
    </submittedName>
</protein>
<sequence>MLYPILIILALVGVAILSNRATRECRWREYRRDGRSLWRCAACGAETETSNGKPPKTCLRHHG</sequence>
<organism evidence="1 2">
    <name type="scientific">Lutimaribacter saemankumensis</name>
    <dbReference type="NCBI Taxonomy" id="490829"/>
    <lineage>
        <taxon>Bacteria</taxon>
        <taxon>Pseudomonadati</taxon>
        <taxon>Pseudomonadota</taxon>
        <taxon>Alphaproteobacteria</taxon>
        <taxon>Rhodobacterales</taxon>
        <taxon>Roseobacteraceae</taxon>
        <taxon>Lutimaribacter</taxon>
    </lineage>
</organism>
<proteinExistence type="predicted"/>
<dbReference type="OrthoDB" id="7859107at2"/>
<evidence type="ECO:0000313" key="2">
    <source>
        <dbReference type="Proteomes" id="UP000199340"/>
    </source>
</evidence>